<keyword evidence="1" id="KW-0732">Signal</keyword>
<organism evidence="2 3">
    <name type="scientific">Nonomuraea endophytica</name>
    <dbReference type="NCBI Taxonomy" id="714136"/>
    <lineage>
        <taxon>Bacteria</taxon>
        <taxon>Bacillati</taxon>
        <taxon>Actinomycetota</taxon>
        <taxon>Actinomycetes</taxon>
        <taxon>Streptosporangiales</taxon>
        <taxon>Streptosporangiaceae</taxon>
        <taxon>Nonomuraea</taxon>
    </lineage>
</organism>
<accession>A0A7W8A9F6</accession>
<dbReference type="AlphaFoldDB" id="A0A7W8A9F6"/>
<gene>
    <name evidence="2" type="ORF">HNR40_007592</name>
</gene>
<comment type="caution">
    <text evidence="2">The sequence shown here is derived from an EMBL/GenBank/DDBJ whole genome shotgun (WGS) entry which is preliminary data.</text>
</comment>
<evidence type="ECO:0000256" key="1">
    <source>
        <dbReference type="SAM" id="SignalP"/>
    </source>
</evidence>
<proteinExistence type="predicted"/>
<evidence type="ECO:0000313" key="2">
    <source>
        <dbReference type="EMBL" id="MBB5082097.1"/>
    </source>
</evidence>
<dbReference type="EMBL" id="JACHIN010000012">
    <property type="protein sequence ID" value="MBB5082097.1"/>
    <property type="molecule type" value="Genomic_DNA"/>
</dbReference>
<dbReference type="Proteomes" id="UP000568380">
    <property type="component" value="Unassembled WGS sequence"/>
</dbReference>
<dbReference type="RefSeq" id="WP_184970003.1">
    <property type="nucleotide sequence ID" value="NZ_JACHIN010000012.1"/>
</dbReference>
<protein>
    <submittedName>
        <fullName evidence="2">Uncharacterized protein</fullName>
    </submittedName>
</protein>
<keyword evidence="3" id="KW-1185">Reference proteome</keyword>
<sequence>MRKVLSRIGKTVAAAGIAAFWLLPPGVATASQSFAVDLTTDGVSQFNVAHTARGLRLGPQLAATAAEGEERQGFYVTTAIGTRSLANRIRPIMMAETPPGADVLLELRGQTRSARWTEWREARQGSDEVVLPASSTQLQARITLTQRGAGQGPEVYGLRLLVVDPARGQPEAEPAPKPLTTRVFATRIGQIGDKTANGHTIGSADRFVALPSRRALNANTTERAYEVKICYATRCVVAPIWDVGPWNIRDDYWNAAATRDMWADLPQGKPQAQAAYLDGYNTGRDDRARKVRNPAGIDLADELFWQDLGMTTNDWVNVTYLWTDVEALL</sequence>
<feature type="signal peptide" evidence="1">
    <location>
        <begin position="1"/>
        <end position="30"/>
    </location>
</feature>
<reference evidence="2 3" key="1">
    <citation type="submission" date="2020-08" db="EMBL/GenBank/DDBJ databases">
        <title>Genomic Encyclopedia of Type Strains, Phase IV (KMG-IV): sequencing the most valuable type-strain genomes for metagenomic binning, comparative biology and taxonomic classification.</title>
        <authorList>
            <person name="Goeker M."/>
        </authorList>
    </citation>
    <scope>NUCLEOTIDE SEQUENCE [LARGE SCALE GENOMIC DNA]</scope>
    <source>
        <strain evidence="2 3">DSM 45385</strain>
    </source>
</reference>
<evidence type="ECO:0000313" key="3">
    <source>
        <dbReference type="Proteomes" id="UP000568380"/>
    </source>
</evidence>
<feature type="chain" id="PRO_5031400765" evidence="1">
    <location>
        <begin position="31"/>
        <end position="329"/>
    </location>
</feature>
<name>A0A7W8A9F6_9ACTN</name>